<proteinExistence type="predicted"/>
<dbReference type="Proteomes" id="UP000076490">
    <property type="component" value="Unassembled WGS sequence"/>
</dbReference>
<evidence type="ECO:0000313" key="3">
    <source>
        <dbReference type="EMBL" id="KZE37489.1"/>
    </source>
</evidence>
<dbReference type="OrthoDB" id="2454984at2"/>
<name>A0A165GSI8_9BACL</name>
<keyword evidence="2" id="KW-0812">Transmembrane</keyword>
<reference evidence="3 4" key="1">
    <citation type="submission" date="2016-01" db="EMBL/GenBank/DDBJ databases">
        <title>Whole genome sequencing of Bhargavaea cecembensis T14.</title>
        <authorList>
            <person name="Hong K.W."/>
        </authorList>
    </citation>
    <scope>NUCLEOTIDE SEQUENCE [LARGE SCALE GENOMIC DNA]</scope>
    <source>
        <strain evidence="3 4">T14</strain>
    </source>
</reference>
<evidence type="ECO:0000313" key="4">
    <source>
        <dbReference type="Proteomes" id="UP000076490"/>
    </source>
</evidence>
<protein>
    <submittedName>
        <fullName evidence="3">Uncharacterized protein</fullName>
    </submittedName>
</protein>
<keyword evidence="2" id="KW-0472">Membrane</keyword>
<gene>
    <name evidence="3" type="ORF">AV656_13070</name>
</gene>
<dbReference type="EMBL" id="LQNT01000011">
    <property type="protein sequence ID" value="KZE37489.1"/>
    <property type="molecule type" value="Genomic_DNA"/>
</dbReference>
<keyword evidence="2" id="KW-1133">Transmembrane helix</keyword>
<feature type="transmembrane region" description="Helical" evidence="2">
    <location>
        <begin position="45"/>
        <end position="65"/>
    </location>
</feature>
<organism evidence="3 4">
    <name type="scientific">Bhargavaea cecembensis</name>
    <dbReference type="NCBI Taxonomy" id="394098"/>
    <lineage>
        <taxon>Bacteria</taxon>
        <taxon>Bacillati</taxon>
        <taxon>Bacillota</taxon>
        <taxon>Bacilli</taxon>
        <taxon>Bacillales</taxon>
        <taxon>Caryophanaceae</taxon>
        <taxon>Bhargavaea</taxon>
    </lineage>
</organism>
<sequence length="226" mass="25299">MDPFDRKVSSELKQSVNSEIRFTAREEERLYHSINTERKRKARPVYWVVAAAATALFILLGASFLTPDLTEELSASPETTAPDPAIPPADVSPGKSTAVLADDGLWEELKNVELSSREISRSERATSYEFTVVNRSSIRLVDLRLYASYDRIDDNQIQGNPFRASLFSDRELAPGETYSFTTSLPSAVFREDKVNLDSLTLDLEGYAGEMKPERYFSVGRSESVAE</sequence>
<dbReference type="AlphaFoldDB" id="A0A165GSI8"/>
<feature type="region of interest" description="Disordered" evidence="1">
    <location>
        <begin position="73"/>
        <end position="94"/>
    </location>
</feature>
<accession>A0A165GSI8</accession>
<dbReference type="RefSeq" id="WP_063182782.1">
    <property type="nucleotide sequence ID" value="NZ_LQNT01000011.1"/>
</dbReference>
<evidence type="ECO:0000256" key="1">
    <source>
        <dbReference type="SAM" id="MobiDB-lite"/>
    </source>
</evidence>
<comment type="caution">
    <text evidence="3">The sequence shown here is derived from an EMBL/GenBank/DDBJ whole genome shotgun (WGS) entry which is preliminary data.</text>
</comment>
<evidence type="ECO:0000256" key="2">
    <source>
        <dbReference type="SAM" id="Phobius"/>
    </source>
</evidence>